<evidence type="ECO:0000256" key="5">
    <source>
        <dbReference type="ARBA" id="ARBA00023242"/>
    </source>
</evidence>
<sequence>MMDLSEWCEQVPHGQYFQPIRLTLVGVDAQDKWEEDPATLKTSGVNAAEQEPPAEELNPAEPQTSSASPDKASTQKRLKQRKKDSKAQPAVVSSEKSQTVERDDGSVVFIPPFQSVSIGGNHTALNAGGPVWAMDWLPQPSHADTTTVPESVPATKKGKASKENNTRKAGASSDNSSHRAQDNSAMSTWRLLALSTHPPCKVVDDKMVKVTPPDHYFDLPESGRGLVQIWAIPIQSASTDKSAEATQPRRLPRLVYAIDHHSGVAWDMQWCPLVHKFPRSSNIHDKQLLGVLAVCFGDGSLQVFEVPTVPAEKLAAEPKEDVVGRLQPILQGKVDSVIQLTVRWSPHHWNLMLTGSSDGSVALWNLQEVYGSSRNTESDQRQRNELEPQRRFQDADTVGKQEAFDWGWGWVAIRAVCWSPYDENLFVTTGNDSMFKVWDIREPRISFRSHRIRSTWGLALQWLDDTSVHISGDQGSIYMYDILSGSYQKLHFHPQIDSPVWDMQLARRAALPLLISSCAAGSVRLAPAKKLFRAPQYSIEICRLHGEKDANVEQPHKALTLDFTRRIVSVSAEAISPATREFCERDASLHRLRVSTFMANEFPCYVATGGHAGLIIIMEMQNELDQVMDKHFIASNKKIGRPRKSQASSTKKGWNLSQIGQAKPKKAKTEAKAKRSSGGVKLSSFVKAKKMHTAISKYKPKQSMKAEPIESEAEADSPSEPEYQEEEEESESGSEELSLADDNSDDDHARESDDDFDTDSDHVDSPQTAADARMRSEYQLDLSEEDAILLAIQMSEMEQRRSLEAQKTSRKSTDNGAATKKSTKATSSTPASRSKSKSSDNAAVESTRLEKKITSSAGKSKKTPLRSSGRGSKTNTPNGTSSGGVPSTSASKQSAKSKKRAPKDESSISPMVASAAADDGDDSKSRLQATKVPSGASESQEAKVGEEMDQTSIQMLIYQKGMSEEDALREAIRMSEVGHMRRSNRKRKAPTPDRDGEVDLEMTAKPVPSKRTTVSKRSPEQIVLVAVSENEEVTRRLEFGRDGGASQPATPEQVVVAPPAISSDVKLPAPKHMTPPKSSAASKSSGKKPAARTSTTKKAKKASYSEKPSEPSADSVEPELTSSFSTPTAQKKATKRPSTSSKSRTSTPSTSSRKRAKSTKRSDNSLADLELSEEELLALALQTSQIEY</sequence>
<feature type="compositionally biased region" description="Polar residues" evidence="7">
    <location>
        <begin position="1120"/>
        <end position="1129"/>
    </location>
</feature>
<dbReference type="InterPro" id="IPR015943">
    <property type="entry name" value="WD40/YVTN_repeat-like_dom_sf"/>
</dbReference>
<reference evidence="8" key="1">
    <citation type="submission" date="2019-03" db="EMBL/GenBank/DDBJ databases">
        <title>Long read genome sequence of the mycoparasitic Pythium oligandrum ATCC 38472 isolated from sugarbeet rhizosphere.</title>
        <authorList>
            <person name="Gaulin E."/>
        </authorList>
    </citation>
    <scope>NUCLEOTIDE SEQUENCE</scope>
    <source>
        <strain evidence="8">ATCC 38472_TT</strain>
    </source>
</reference>
<feature type="region of interest" description="Disordered" evidence="7">
    <location>
        <begin position="635"/>
        <end position="679"/>
    </location>
</feature>
<keyword evidence="2 6" id="KW-0853">WD repeat</keyword>
<evidence type="ECO:0000313" key="9">
    <source>
        <dbReference type="Proteomes" id="UP000794436"/>
    </source>
</evidence>
<dbReference type="PROSITE" id="PS00678">
    <property type="entry name" value="WD_REPEATS_1"/>
    <property type="match status" value="1"/>
</dbReference>
<evidence type="ECO:0000256" key="2">
    <source>
        <dbReference type="ARBA" id="ARBA00022574"/>
    </source>
</evidence>
<feature type="compositionally biased region" description="Low complexity" evidence="7">
    <location>
        <begin position="1075"/>
        <end position="1084"/>
    </location>
</feature>
<feature type="compositionally biased region" description="Low complexity" evidence="7">
    <location>
        <begin position="46"/>
        <end position="63"/>
    </location>
</feature>
<keyword evidence="4" id="KW-0804">Transcription</keyword>
<keyword evidence="5" id="KW-0539">Nucleus</keyword>
<dbReference type="InterPro" id="IPR019775">
    <property type="entry name" value="WD40_repeat_CS"/>
</dbReference>
<protein>
    <submittedName>
        <fullName evidence="8">Uncharacterized protein</fullName>
    </submittedName>
</protein>
<feature type="compositionally biased region" description="Basic residues" evidence="7">
    <location>
        <begin position="74"/>
        <end position="84"/>
    </location>
</feature>
<evidence type="ECO:0000256" key="3">
    <source>
        <dbReference type="ARBA" id="ARBA00022737"/>
    </source>
</evidence>
<dbReference type="Proteomes" id="UP000794436">
    <property type="component" value="Unassembled WGS sequence"/>
</dbReference>
<feature type="repeat" description="WD" evidence="6">
    <location>
        <begin position="413"/>
        <end position="448"/>
    </location>
</feature>
<feature type="region of interest" description="Disordered" evidence="7">
    <location>
        <begin position="35"/>
        <end position="103"/>
    </location>
</feature>
<feature type="compositionally biased region" description="Low complexity" evidence="7">
    <location>
        <begin position="817"/>
        <end position="833"/>
    </location>
</feature>
<dbReference type="GO" id="GO:0006383">
    <property type="term" value="P:transcription by RNA polymerase III"/>
    <property type="evidence" value="ECO:0007669"/>
    <property type="project" value="TreeGrafter"/>
</dbReference>
<dbReference type="InterPro" id="IPR001680">
    <property type="entry name" value="WD40_rpt"/>
</dbReference>
<feature type="compositionally biased region" description="Acidic residues" evidence="7">
    <location>
        <begin position="709"/>
        <end position="745"/>
    </location>
</feature>
<dbReference type="PROSITE" id="PS50082">
    <property type="entry name" value="WD_REPEATS_2"/>
    <property type="match status" value="2"/>
</dbReference>
<dbReference type="Gene3D" id="2.130.10.10">
    <property type="entry name" value="YVTN repeat-like/Quinoprotein amine dehydrogenase"/>
    <property type="match status" value="2"/>
</dbReference>
<feature type="compositionally biased region" description="Polar residues" evidence="7">
    <location>
        <begin position="645"/>
        <end position="660"/>
    </location>
</feature>
<comment type="subcellular location">
    <subcellularLocation>
        <location evidence="1">Nucleus</location>
    </subcellularLocation>
</comment>
<dbReference type="SUPFAM" id="SSF50978">
    <property type="entry name" value="WD40 repeat-like"/>
    <property type="match status" value="1"/>
</dbReference>
<dbReference type="AlphaFoldDB" id="A0A8K1CL98"/>
<dbReference type="GO" id="GO:0005634">
    <property type="term" value="C:nucleus"/>
    <property type="evidence" value="ECO:0007669"/>
    <property type="project" value="UniProtKB-SubCell"/>
</dbReference>
<feature type="region of interest" description="Disordered" evidence="7">
    <location>
        <begin position="136"/>
        <end position="184"/>
    </location>
</feature>
<keyword evidence="9" id="KW-1185">Reference proteome</keyword>
<dbReference type="InterPro" id="IPR036322">
    <property type="entry name" value="WD40_repeat_dom_sf"/>
</dbReference>
<dbReference type="SMART" id="SM00320">
    <property type="entry name" value="WD40"/>
    <property type="match status" value="3"/>
</dbReference>
<keyword evidence="3" id="KW-0677">Repeat</keyword>
<organism evidence="8 9">
    <name type="scientific">Pythium oligandrum</name>
    <name type="common">Mycoparasitic fungus</name>
    <dbReference type="NCBI Taxonomy" id="41045"/>
    <lineage>
        <taxon>Eukaryota</taxon>
        <taxon>Sar</taxon>
        <taxon>Stramenopiles</taxon>
        <taxon>Oomycota</taxon>
        <taxon>Peronosporomycetes</taxon>
        <taxon>Pythiales</taxon>
        <taxon>Pythiaceae</taxon>
        <taxon>Pythium</taxon>
    </lineage>
</organism>
<feature type="repeat" description="WD" evidence="6">
    <location>
        <begin position="341"/>
        <end position="367"/>
    </location>
</feature>
<dbReference type="EMBL" id="SPLM01000039">
    <property type="protein sequence ID" value="TMW64730.1"/>
    <property type="molecule type" value="Genomic_DNA"/>
</dbReference>
<feature type="compositionally biased region" description="Low complexity" evidence="7">
    <location>
        <begin position="1136"/>
        <end position="1151"/>
    </location>
</feature>
<evidence type="ECO:0000256" key="1">
    <source>
        <dbReference type="ARBA" id="ARBA00004123"/>
    </source>
</evidence>
<gene>
    <name evidence="8" type="ORF">Poli38472_011610</name>
</gene>
<dbReference type="OrthoDB" id="4703at2759"/>
<feature type="compositionally biased region" description="Basic and acidic residues" evidence="7">
    <location>
        <begin position="1032"/>
        <end position="1041"/>
    </location>
</feature>
<dbReference type="InterPro" id="IPR052416">
    <property type="entry name" value="GTF3C_component"/>
</dbReference>
<name>A0A8K1CL98_PYTOL</name>
<dbReference type="PANTHER" id="PTHR15052:SF2">
    <property type="entry name" value="GENERAL TRANSCRIPTION FACTOR 3C POLYPEPTIDE 2"/>
    <property type="match status" value="1"/>
</dbReference>
<dbReference type="PANTHER" id="PTHR15052">
    <property type="entry name" value="RNA POLYMERASE III TRANSCRIPTION INITIATION FACTOR COMPLEX SUBUNIT"/>
    <property type="match status" value="1"/>
</dbReference>
<feature type="compositionally biased region" description="Basic residues" evidence="7">
    <location>
        <begin position="980"/>
        <end position="989"/>
    </location>
</feature>
<feature type="compositionally biased region" description="Basic and acidic residues" evidence="7">
    <location>
        <begin position="376"/>
        <end position="394"/>
    </location>
</feature>
<feature type="compositionally biased region" description="Basic residues" evidence="7">
    <location>
        <begin position="1085"/>
        <end position="1101"/>
    </location>
</feature>
<feature type="region of interest" description="Disordered" evidence="7">
    <location>
        <begin position="374"/>
        <end position="394"/>
    </location>
</feature>
<evidence type="ECO:0000256" key="6">
    <source>
        <dbReference type="PROSITE-ProRule" id="PRU00221"/>
    </source>
</evidence>
<evidence type="ECO:0000256" key="7">
    <source>
        <dbReference type="SAM" id="MobiDB-lite"/>
    </source>
</evidence>
<comment type="caution">
    <text evidence="8">The sequence shown here is derived from an EMBL/GenBank/DDBJ whole genome shotgun (WGS) entry which is preliminary data.</text>
</comment>
<evidence type="ECO:0000313" key="8">
    <source>
        <dbReference type="EMBL" id="TMW64730.1"/>
    </source>
</evidence>
<feature type="region of interest" description="Disordered" evidence="7">
    <location>
        <begin position="975"/>
        <end position="1171"/>
    </location>
</feature>
<accession>A0A8K1CL98</accession>
<feature type="compositionally biased region" description="Polar residues" evidence="7">
    <location>
        <begin position="865"/>
        <end position="886"/>
    </location>
</feature>
<dbReference type="GO" id="GO:0000127">
    <property type="term" value="C:transcription factor TFIIIC complex"/>
    <property type="evidence" value="ECO:0007669"/>
    <property type="project" value="TreeGrafter"/>
</dbReference>
<feature type="region of interest" description="Disordered" evidence="7">
    <location>
        <begin position="696"/>
        <end position="778"/>
    </location>
</feature>
<evidence type="ECO:0000256" key="4">
    <source>
        <dbReference type="ARBA" id="ARBA00023163"/>
    </source>
</evidence>
<feature type="region of interest" description="Disordered" evidence="7">
    <location>
        <begin position="799"/>
        <end position="950"/>
    </location>
</feature>
<proteinExistence type="predicted"/>